<keyword evidence="1" id="KW-1133">Transmembrane helix</keyword>
<evidence type="ECO:0000256" key="1">
    <source>
        <dbReference type="SAM" id="Phobius"/>
    </source>
</evidence>
<proteinExistence type="predicted"/>
<reference evidence="2 3" key="1">
    <citation type="submission" date="2016-12" db="EMBL/GenBank/DDBJ databases">
        <title>The draft genome sequence of Actinophytocola xinjiangensis.</title>
        <authorList>
            <person name="Wang W."/>
            <person name="Yuan L."/>
        </authorList>
    </citation>
    <scope>NUCLEOTIDE SEQUENCE [LARGE SCALE GENOMIC DNA]</scope>
    <source>
        <strain evidence="2 3">CGMCC 4.4663</strain>
    </source>
</reference>
<dbReference type="OrthoDB" id="4753036at2"/>
<feature type="transmembrane region" description="Helical" evidence="1">
    <location>
        <begin position="156"/>
        <end position="179"/>
    </location>
</feature>
<name>A0A7Z1AW90_9PSEU</name>
<feature type="transmembrane region" description="Helical" evidence="1">
    <location>
        <begin position="6"/>
        <end position="29"/>
    </location>
</feature>
<dbReference type="Pfam" id="PF11139">
    <property type="entry name" value="SfLAP"/>
    <property type="match status" value="1"/>
</dbReference>
<feature type="transmembrane region" description="Helical" evidence="1">
    <location>
        <begin position="134"/>
        <end position="150"/>
    </location>
</feature>
<dbReference type="AlphaFoldDB" id="A0A7Z1AW90"/>
<dbReference type="RefSeq" id="WP_075135117.1">
    <property type="nucleotide sequence ID" value="NZ_MSIF01000012.1"/>
</dbReference>
<dbReference type="InterPro" id="IPR021315">
    <property type="entry name" value="Gap/Sap"/>
</dbReference>
<evidence type="ECO:0000313" key="3">
    <source>
        <dbReference type="Proteomes" id="UP000185696"/>
    </source>
</evidence>
<comment type="caution">
    <text evidence="2">The sequence shown here is derived from an EMBL/GenBank/DDBJ whole genome shotgun (WGS) entry which is preliminary data.</text>
</comment>
<sequence>MGSAIGQVLPLAVGVALSPLPIIAVVLMLTTPRARTNGPAFVLGWLAGLGVVGAVVLLVAGPHASSGGSPATWVSWLKLVLGLGVLVVAVRNVGKRPHGDEQPEMPKWMGAIDRFGPGRAIGTAAVLAGVNPKNLLLAVAAAAAIAQTGIPGGQQVVAYLVFAVIGTLGVGLPVVVYLTMGERAPVLLGHLKTWLGRNNAVILAVLCAVIGVKLVGDAISGFAG</sequence>
<evidence type="ECO:0000313" key="2">
    <source>
        <dbReference type="EMBL" id="OLF08375.1"/>
    </source>
</evidence>
<evidence type="ECO:0008006" key="4">
    <source>
        <dbReference type="Google" id="ProtNLM"/>
    </source>
</evidence>
<keyword evidence="3" id="KW-1185">Reference proteome</keyword>
<feature type="transmembrane region" description="Helical" evidence="1">
    <location>
        <begin position="41"/>
        <end position="61"/>
    </location>
</feature>
<organism evidence="2 3">
    <name type="scientific">Actinophytocola xinjiangensis</name>
    <dbReference type="NCBI Taxonomy" id="485602"/>
    <lineage>
        <taxon>Bacteria</taxon>
        <taxon>Bacillati</taxon>
        <taxon>Actinomycetota</taxon>
        <taxon>Actinomycetes</taxon>
        <taxon>Pseudonocardiales</taxon>
        <taxon>Pseudonocardiaceae</taxon>
    </lineage>
</organism>
<dbReference type="EMBL" id="MSIF01000012">
    <property type="protein sequence ID" value="OLF08375.1"/>
    <property type="molecule type" value="Genomic_DNA"/>
</dbReference>
<dbReference type="Proteomes" id="UP000185696">
    <property type="component" value="Unassembled WGS sequence"/>
</dbReference>
<gene>
    <name evidence="2" type="ORF">BLA60_23440</name>
</gene>
<feature type="transmembrane region" description="Helical" evidence="1">
    <location>
        <begin position="200"/>
        <end position="223"/>
    </location>
</feature>
<keyword evidence="1" id="KW-0812">Transmembrane</keyword>
<accession>A0A7Z1AW90</accession>
<feature type="transmembrane region" description="Helical" evidence="1">
    <location>
        <begin position="73"/>
        <end position="90"/>
    </location>
</feature>
<protein>
    <recommendedName>
        <fullName evidence="4">Sap-like sulfolipid-1-addressing protein</fullName>
    </recommendedName>
</protein>
<keyword evidence="1" id="KW-0472">Membrane</keyword>